<evidence type="ECO:0000256" key="3">
    <source>
        <dbReference type="PROSITE-ProRule" id="PRU00176"/>
    </source>
</evidence>
<feature type="region of interest" description="Disordered" evidence="4">
    <location>
        <begin position="159"/>
        <end position="194"/>
    </location>
</feature>
<gene>
    <name evidence="6" type="ORF">TeGR_g7249</name>
</gene>
<evidence type="ECO:0000259" key="5">
    <source>
        <dbReference type="PROSITE" id="PS50102"/>
    </source>
</evidence>
<dbReference type="InterPro" id="IPR051183">
    <property type="entry name" value="U1_U11-U12_snRNP_70-35kDa"/>
</dbReference>
<protein>
    <recommendedName>
        <fullName evidence="5">RRM domain-containing protein</fullName>
    </recommendedName>
</protein>
<dbReference type="EMBL" id="BRYB01001215">
    <property type="protein sequence ID" value="GMI20727.1"/>
    <property type="molecule type" value="Genomic_DNA"/>
</dbReference>
<feature type="domain" description="RRM" evidence="5">
    <location>
        <begin position="122"/>
        <end position="230"/>
    </location>
</feature>
<sequence length="287" mass="30370">MHGIAKGRKSTPKGQMAMSTAGPAVSLLPPALKVAFGPEPPPRFLPKPRRKSRLLPYSGVAKLVGLMSAEAEPRERGARRKGDPGFSRVQAAAKAAAASEVVAQGREAYDKARSDHGMDPFNTVFVGRLAYDVTEADLLREFGQAGQVKDIVLVTVKRGERGEQGEGDEAGGGDDAEDGGGAHSRRQQPGSSRGYAFVEYCDPKGALAAFRSMDGKPLHSRPIVVDVERANTVKGWYPQRLGGGQGARRRGGKGMNVMYPGRVDGPGIVNVVVGGAGGWIENDNELL</sequence>
<dbReference type="InterPro" id="IPR035979">
    <property type="entry name" value="RBD_domain_sf"/>
</dbReference>
<proteinExistence type="predicted"/>
<dbReference type="PROSITE" id="PS50102">
    <property type="entry name" value="RRM"/>
    <property type="match status" value="1"/>
</dbReference>
<comment type="caution">
    <text evidence="6">The sequence shown here is derived from an EMBL/GenBank/DDBJ whole genome shotgun (WGS) entry which is preliminary data.</text>
</comment>
<evidence type="ECO:0000256" key="4">
    <source>
        <dbReference type="SAM" id="MobiDB-lite"/>
    </source>
</evidence>
<evidence type="ECO:0000313" key="6">
    <source>
        <dbReference type="EMBL" id="GMI20727.1"/>
    </source>
</evidence>
<keyword evidence="3" id="KW-0694">RNA-binding</keyword>
<dbReference type="Gene3D" id="3.30.70.330">
    <property type="match status" value="1"/>
</dbReference>
<name>A0ABQ6M6V8_9STRA</name>
<feature type="region of interest" description="Disordered" evidence="4">
    <location>
        <begin position="1"/>
        <end position="20"/>
    </location>
</feature>
<keyword evidence="2" id="KW-0539">Nucleus</keyword>
<feature type="compositionally biased region" description="Basic residues" evidence="4">
    <location>
        <begin position="1"/>
        <end position="11"/>
    </location>
</feature>
<feature type="compositionally biased region" description="Acidic residues" evidence="4">
    <location>
        <begin position="165"/>
        <end position="178"/>
    </location>
</feature>
<dbReference type="PANTHER" id="PTHR13952">
    <property type="entry name" value="U1 SMALL NUCLEAR RIBONUCLEOPROTEIN 70 KD"/>
    <property type="match status" value="1"/>
</dbReference>
<comment type="subcellular location">
    <subcellularLocation>
        <location evidence="1">Nucleus</location>
    </subcellularLocation>
</comment>
<keyword evidence="7" id="KW-1185">Reference proteome</keyword>
<dbReference type="Pfam" id="PF00076">
    <property type="entry name" value="RRM_1"/>
    <property type="match status" value="2"/>
</dbReference>
<evidence type="ECO:0000256" key="2">
    <source>
        <dbReference type="ARBA" id="ARBA00023242"/>
    </source>
</evidence>
<dbReference type="SUPFAM" id="SSF54928">
    <property type="entry name" value="RNA-binding domain, RBD"/>
    <property type="match status" value="1"/>
</dbReference>
<dbReference type="Proteomes" id="UP001165060">
    <property type="component" value="Unassembled WGS sequence"/>
</dbReference>
<accession>A0ABQ6M6V8</accession>
<evidence type="ECO:0000313" key="7">
    <source>
        <dbReference type="Proteomes" id="UP001165060"/>
    </source>
</evidence>
<dbReference type="SMART" id="SM00360">
    <property type="entry name" value="RRM"/>
    <property type="match status" value="1"/>
</dbReference>
<dbReference type="InterPro" id="IPR000504">
    <property type="entry name" value="RRM_dom"/>
</dbReference>
<reference evidence="6 7" key="1">
    <citation type="journal article" date="2023" name="Commun. Biol.">
        <title>Genome analysis of Parmales, the sister group of diatoms, reveals the evolutionary specialization of diatoms from phago-mixotrophs to photoautotrophs.</title>
        <authorList>
            <person name="Ban H."/>
            <person name="Sato S."/>
            <person name="Yoshikawa S."/>
            <person name="Yamada K."/>
            <person name="Nakamura Y."/>
            <person name="Ichinomiya M."/>
            <person name="Sato N."/>
            <person name="Blanc-Mathieu R."/>
            <person name="Endo H."/>
            <person name="Kuwata A."/>
            <person name="Ogata H."/>
        </authorList>
    </citation>
    <scope>NUCLEOTIDE SEQUENCE [LARGE SCALE GENOMIC DNA]</scope>
</reference>
<evidence type="ECO:0000256" key="1">
    <source>
        <dbReference type="ARBA" id="ARBA00004123"/>
    </source>
</evidence>
<dbReference type="InterPro" id="IPR012677">
    <property type="entry name" value="Nucleotide-bd_a/b_plait_sf"/>
</dbReference>
<organism evidence="6 7">
    <name type="scientific">Tetraparma gracilis</name>
    <dbReference type="NCBI Taxonomy" id="2962635"/>
    <lineage>
        <taxon>Eukaryota</taxon>
        <taxon>Sar</taxon>
        <taxon>Stramenopiles</taxon>
        <taxon>Ochrophyta</taxon>
        <taxon>Bolidophyceae</taxon>
        <taxon>Parmales</taxon>
        <taxon>Triparmaceae</taxon>
        <taxon>Tetraparma</taxon>
    </lineage>
</organism>